<dbReference type="PANTHER" id="PTHR21039">
    <property type="entry name" value="HISTIDINOL PHOSPHATASE-RELATED"/>
    <property type="match status" value="1"/>
</dbReference>
<dbReference type="GO" id="GO:0000105">
    <property type="term" value="P:L-histidine biosynthetic process"/>
    <property type="evidence" value="ECO:0007669"/>
    <property type="project" value="UniProtKB-UniRule"/>
</dbReference>
<dbReference type="InterPro" id="IPR010140">
    <property type="entry name" value="Histidinol_P_phosphatase_HisJ"/>
</dbReference>
<sequence>MILSNYHSHFNLDDGYGELSDYAESAIERGLSIIGVSPHAPLCYLNDWTLSEANLDAYAASIPGFKADYEDRLEIYGGLEVDFIPGGMGPADVRYHSLGLDYRIGSVHSIEDTSRGEHLSVDGPLAEMELLLQETFGGDIKALVRRYFELEMEMLELGGFDILGHCDLVKKRNIDNRFFNQDEKWYRNEALQMLQLASKKDVVVEVNTGGLSRGATVEVYPSRWMLEHCYELKIPITLSSDAHNPDHIDYYFQESINLLKSVGYGEIYFFSKGQWRSQPIL</sequence>
<feature type="domain" description="PHP" evidence="9">
    <location>
        <begin position="6"/>
        <end position="208"/>
    </location>
</feature>
<evidence type="ECO:0000256" key="4">
    <source>
        <dbReference type="ARBA" id="ARBA00022605"/>
    </source>
</evidence>
<dbReference type="PANTHER" id="PTHR21039:SF0">
    <property type="entry name" value="HISTIDINOL-PHOSPHATASE"/>
    <property type="match status" value="1"/>
</dbReference>
<evidence type="ECO:0000259" key="9">
    <source>
        <dbReference type="Pfam" id="PF02811"/>
    </source>
</evidence>
<comment type="similarity">
    <text evidence="2 8">Belongs to the PHP hydrolase family. HisK subfamily.</text>
</comment>
<dbReference type="EMBL" id="JAQQAL010000011">
    <property type="protein sequence ID" value="MDC7226300.1"/>
    <property type="molecule type" value="Genomic_DNA"/>
</dbReference>
<keyword evidence="5 8" id="KW-0378">Hydrolase</keyword>
<evidence type="ECO:0000256" key="6">
    <source>
        <dbReference type="ARBA" id="ARBA00023102"/>
    </source>
</evidence>
<evidence type="ECO:0000256" key="8">
    <source>
        <dbReference type="RuleBase" id="RU366003"/>
    </source>
</evidence>
<gene>
    <name evidence="10" type="ORF">PQJ61_06015</name>
</gene>
<accession>A0AAJ1IBL9</accession>
<dbReference type="GO" id="GO:0005737">
    <property type="term" value="C:cytoplasm"/>
    <property type="evidence" value="ECO:0007669"/>
    <property type="project" value="TreeGrafter"/>
</dbReference>
<evidence type="ECO:0000256" key="3">
    <source>
        <dbReference type="ARBA" id="ARBA00013085"/>
    </source>
</evidence>
<dbReference type="Gene3D" id="3.20.20.140">
    <property type="entry name" value="Metal-dependent hydrolases"/>
    <property type="match status" value="1"/>
</dbReference>
<evidence type="ECO:0000313" key="10">
    <source>
        <dbReference type="EMBL" id="MDC7226300.1"/>
    </source>
</evidence>
<dbReference type="Proteomes" id="UP001221217">
    <property type="component" value="Unassembled WGS sequence"/>
</dbReference>
<keyword evidence="6 8" id="KW-0368">Histidine biosynthesis</keyword>
<comment type="pathway">
    <text evidence="1 8">Amino-acid biosynthesis; L-histidine biosynthesis; L-histidine from 5-phospho-alpha-D-ribose 1-diphosphate: step 8/9.</text>
</comment>
<dbReference type="NCBIfam" id="TIGR01856">
    <property type="entry name" value="hisJ_fam"/>
    <property type="match status" value="1"/>
</dbReference>
<evidence type="ECO:0000313" key="11">
    <source>
        <dbReference type="Proteomes" id="UP001221217"/>
    </source>
</evidence>
<dbReference type="GO" id="GO:0004401">
    <property type="term" value="F:histidinol-phosphatase activity"/>
    <property type="evidence" value="ECO:0007669"/>
    <property type="project" value="UniProtKB-UniRule"/>
</dbReference>
<comment type="catalytic activity">
    <reaction evidence="7 8">
        <text>L-histidinol phosphate + H2O = L-histidinol + phosphate</text>
        <dbReference type="Rhea" id="RHEA:14465"/>
        <dbReference type="ChEBI" id="CHEBI:15377"/>
        <dbReference type="ChEBI" id="CHEBI:43474"/>
        <dbReference type="ChEBI" id="CHEBI:57699"/>
        <dbReference type="ChEBI" id="CHEBI:57980"/>
        <dbReference type="EC" id="3.1.3.15"/>
    </reaction>
</comment>
<evidence type="ECO:0000256" key="2">
    <source>
        <dbReference type="ARBA" id="ARBA00009152"/>
    </source>
</evidence>
<dbReference type="InterPro" id="IPR016195">
    <property type="entry name" value="Pol/histidinol_Pase-like"/>
</dbReference>
<evidence type="ECO:0000256" key="1">
    <source>
        <dbReference type="ARBA" id="ARBA00004970"/>
    </source>
</evidence>
<dbReference type="SUPFAM" id="SSF89550">
    <property type="entry name" value="PHP domain-like"/>
    <property type="match status" value="1"/>
</dbReference>
<evidence type="ECO:0000256" key="5">
    <source>
        <dbReference type="ARBA" id="ARBA00022801"/>
    </source>
</evidence>
<protein>
    <recommendedName>
        <fullName evidence="3 8">Histidinol-phosphatase</fullName>
        <shortName evidence="8">HolPase</shortName>
        <ecNumber evidence="3 8">3.1.3.15</ecNumber>
    </recommendedName>
</protein>
<dbReference type="CDD" id="cd12110">
    <property type="entry name" value="PHP_HisPPase_Hisj_like"/>
    <property type="match status" value="1"/>
</dbReference>
<comment type="caution">
    <text evidence="10">The sequence shown here is derived from an EMBL/GenBank/DDBJ whole genome shotgun (WGS) entry which is preliminary data.</text>
</comment>
<name>A0AAJ1IBL9_9SPIO</name>
<dbReference type="AlphaFoldDB" id="A0AAJ1IBL9"/>
<keyword evidence="4 8" id="KW-0028">Amino-acid biosynthesis</keyword>
<dbReference type="Pfam" id="PF02811">
    <property type="entry name" value="PHP"/>
    <property type="match status" value="1"/>
</dbReference>
<proteinExistence type="inferred from homology"/>
<dbReference type="InterPro" id="IPR004013">
    <property type="entry name" value="PHP_dom"/>
</dbReference>
<reference evidence="10 11" key="1">
    <citation type="submission" date="2022-12" db="EMBL/GenBank/DDBJ databases">
        <title>Metagenome assembled genome from gulf of manar.</title>
        <authorList>
            <person name="Kohli P."/>
            <person name="Pk S."/>
            <person name="Venkata Ramana C."/>
            <person name="Sasikala C."/>
        </authorList>
    </citation>
    <scope>NUCLEOTIDE SEQUENCE [LARGE SCALE GENOMIC DNA]</scope>
    <source>
        <strain evidence="10">JB008</strain>
    </source>
</reference>
<evidence type="ECO:0000256" key="7">
    <source>
        <dbReference type="ARBA" id="ARBA00049158"/>
    </source>
</evidence>
<organism evidence="10 11">
    <name type="scientific">Candidatus Thalassospirochaeta sargassi</name>
    <dbReference type="NCBI Taxonomy" id="3119039"/>
    <lineage>
        <taxon>Bacteria</taxon>
        <taxon>Pseudomonadati</taxon>
        <taxon>Spirochaetota</taxon>
        <taxon>Spirochaetia</taxon>
        <taxon>Spirochaetales</taxon>
        <taxon>Spirochaetaceae</taxon>
        <taxon>Candidatus Thalassospirochaeta</taxon>
    </lineage>
</organism>
<dbReference type="EC" id="3.1.3.15" evidence="3 8"/>